<sequence>MGLGGNMNKWKPLLLLLGGFLCLFLAAGIIALFAGSWAKEEPKNIAGPALNIKLDDTSNVKDLGVSEDYYANTKVKEAQPWVVYVTGAVRYPGVYKIHKDARVYELVEKAGGLTEEADSEAFNMAAPLFDGAHLHVPRKGDDVPSRPFVSNGEASGIVIEGKGQAVEHKDGKVDINRATAEELESLPGIGPKTAEAIIQYRDSNGPFKCVEDLLSVKGIGPKKLEKIKEHVTITY</sequence>
<dbReference type="SMART" id="SM00278">
    <property type="entry name" value="HhH1"/>
    <property type="match status" value="2"/>
</dbReference>
<dbReference type="SUPFAM" id="SSF47781">
    <property type="entry name" value="RuvA domain 2-like"/>
    <property type="match status" value="1"/>
</dbReference>
<dbReference type="AlphaFoldDB" id="G7V5T0"/>
<dbReference type="Proteomes" id="UP000005868">
    <property type="component" value="Chromosome"/>
</dbReference>
<protein>
    <submittedName>
        <fullName evidence="2">Competence protein ComEA helix-hairpin-helix repeat protein</fullName>
    </submittedName>
</protein>
<dbReference type="NCBIfam" id="TIGR00426">
    <property type="entry name" value="competence protein ComEA helix-hairpin-helix repeat region"/>
    <property type="match status" value="1"/>
</dbReference>
<gene>
    <name evidence="2" type="ordered locus">Tlie_1259</name>
</gene>
<dbReference type="eggNOG" id="COG1596">
    <property type="taxonomic scope" value="Bacteria"/>
</dbReference>
<dbReference type="GO" id="GO:0006281">
    <property type="term" value="P:DNA repair"/>
    <property type="evidence" value="ECO:0007669"/>
    <property type="project" value="InterPro"/>
</dbReference>
<accession>G7V5T0</accession>
<organism evidence="2 3">
    <name type="scientific">Thermovirga lienii (strain ATCC BAA-1197 / DSM 17291 / Cas60314)</name>
    <dbReference type="NCBI Taxonomy" id="580340"/>
    <lineage>
        <taxon>Bacteria</taxon>
        <taxon>Thermotogati</taxon>
        <taxon>Synergistota</taxon>
        <taxon>Synergistia</taxon>
        <taxon>Synergistales</taxon>
        <taxon>Thermovirgaceae</taxon>
        <taxon>Thermovirga</taxon>
    </lineage>
</organism>
<reference evidence="3" key="1">
    <citation type="submission" date="2011-10" db="EMBL/GenBank/DDBJ databases">
        <title>The complete genome of chromosome of Thermovirga lienii DSM 17291.</title>
        <authorList>
            <consortium name="US DOE Joint Genome Institute (JGI-PGF)"/>
            <person name="Lucas S."/>
            <person name="Copeland A."/>
            <person name="Lapidus A."/>
            <person name="Glavina del Rio T."/>
            <person name="Dalin E."/>
            <person name="Tice H."/>
            <person name="Bruce D."/>
            <person name="Goodwin L."/>
            <person name="Pitluck S."/>
            <person name="Peters L."/>
            <person name="Mikhailova N."/>
            <person name="Saunders E."/>
            <person name="Kyrpides N."/>
            <person name="Mavromatis K."/>
            <person name="Ivanova N."/>
            <person name="Last F.I."/>
            <person name="Brettin T."/>
            <person name="Detter J.C."/>
            <person name="Han C."/>
            <person name="Larimer F."/>
            <person name="Land M."/>
            <person name="Hauser L."/>
            <person name="Markowitz V."/>
            <person name="Cheng J.-F."/>
            <person name="Hugenholtz P."/>
            <person name="Woyke T."/>
            <person name="Wu D."/>
            <person name="Spring S."/>
            <person name="Schroeder M."/>
            <person name="Brambilla E.-M."/>
            <person name="Klenk H.-P."/>
            <person name="Eisen J.A."/>
        </authorList>
    </citation>
    <scope>NUCLEOTIDE SEQUENCE [LARGE SCALE GENOMIC DNA]</scope>
    <source>
        <strain evidence="3">ATCC BAA-1197 / DSM 17291 / Cas60314</strain>
    </source>
</reference>
<dbReference type="PANTHER" id="PTHR21180">
    <property type="entry name" value="ENDONUCLEASE/EXONUCLEASE/PHOSPHATASE FAMILY DOMAIN-CONTAINING PROTEIN 1"/>
    <property type="match status" value="1"/>
</dbReference>
<evidence type="ECO:0000313" key="2">
    <source>
        <dbReference type="EMBL" id="AER66990.1"/>
    </source>
</evidence>
<dbReference type="GO" id="GO:0003677">
    <property type="term" value="F:DNA binding"/>
    <property type="evidence" value="ECO:0007669"/>
    <property type="project" value="InterPro"/>
</dbReference>
<dbReference type="InterPro" id="IPR010994">
    <property type="entry name" value="RuvA_2-like"/>
</dbReference>
<dbReference type="Pfam" id="PF12836">
    <property type="entry name" value="HHH_3"/>
    <property type="match status" value="1"/>
</dbReference>
<dbReference type="Gene3D" id="3.10.560.10">
    <property type="entry name" value="Outer membrane lipoprotein wza domain like"/>
    <property type="match status" value="1"/>
</dbReference>
<reference evidence="2 3" key="2">
    <citation type="journal article" date="2012" name="Stand. Genomic Sci.">
        <title>Genome sequence of the moderately thermophilic, amino-acid-degrading and sulfur-reducing bacterium Thermovirga lienii type strain (Cas60314(T)).</title>
        <authorList>
            <person name="Goker M."/>
            <person name="Saunders E."/>
            <person name="Lapidus A."/>
            <person name="Nolan M."/>
            <person name="Lucas S."/>
            <person name="Hammon N."/>
            <person name="Deshpande S."/>
            <person name="Cheng J.F."/>
            <person name="Han C."/>
            <person name="Tapia R."/>
            <person name="Goodwin L.A."/>
            <person name="Pitluck S."/>
            <person name="Liolios K."/>
            <person name="Mavromatis K."/>
            <person name="Pagani I."/>
            <person name="Ivanova N."/>
            <person name="Mikhailova N."/>
            <person name="Pati A."/>
            <person name="Chen A."/>
            <person name="Palaniappan K."/>
            <person name="Land M."/>
            <person name="Chang Y.J."/>
            <person name="Jeffries C.D."/>
            <person name="Brambilla E.M."/>
            <person name="Rohde M."/>
            <person name="Spring S."/>
            <person name="Detter J.C."/>
            <person name="Woyke T."/>
            <person name="Bristow J."/>
            <person name="Eisen J.A."/>
            <person name="Markowitz V."/>
            <person name="Hugenholtz P."/>
            <person name="Kyrpides N.C."/>
            <person name="Klenk H.P."/>
        </authorList>
    </citation>
    <scope>NUCLEOTIDE SEQUENCE [LARGE SCALE GENOMIC DNA]</scope>
    <source>
        <strain evidence="3">ATCC BAA-1197 / DSM 17291 / Cas60314</strain>
    </source>
</reference>
<dbReference type="GO" id="GO:0015628">
    <property type="term" value="P:protein secretion by the type II secretion system"/>
    <property type="evidence" value="ECO:0007669"/>
    <property type="project" value="TreeGrafter"/>
</dbReference>
<evidence type="ECO:0000259" key="1">
    <source>
        <dbReference type="SMART" id="SM00278"/>
    </source>
</evidence>
<dbReference type="InterPro" id="IPR004509">
    <property type="entry name" value="Competence_ComEA_HhH"/>
</dbReference>
<feature type="domain" description="Helix-hairpin-helix DNA-binding motif class 1" evidence="1">
    <location>
        <begin position="181"/>
        <end position="200"/>
    </location>
</feature>
<keyword evidence="3" id="KW-1185">Reference proteome</keyword>
<dbReference type="Pfam" id="PF10531">
    <property type="entry name" value="SLBB"/>
    <property type="match status" value="1"/>
</dbReference>
<dbReference type="InterPro" id="IPR051675">
    <property type="entry name" value="Endo/Exo/Phosphatase_dom_1"/>
</dbReference>
<dbReference type="InterPro" id="IPR003583">
    <property type="entry name" value="Hlx-hairpin-Hlx_DNA-bd_motif"/>
</dbReference>
<evidence type="ECO:0000313" key="3">
    <source>
        <dbReference type="Proteomes" id="UP000005868"/>
    </source>
</evidence>
<dbReference type="Gene3D" id="1.10.150.320">
    <property type="entry name" value="Photosystem II 12 kDa extrinsic protein"/>
    <property type="match status" value="1"/>
</dbReference>
<name>G7V5T0_THELD</name>
<feature type="domain" description="Helix-hairpin-helix DNA-binding motif class 1" evidence="1">
    <location>
        <begin position="211"/>
        <end position="230"/>
    </location>
</feature>
<dbReference type="GO" id="GO:0015627">
    <property type="term" value="C:type II protein secretion system complex"/>
    <property type="evidence" value="ECO:0007669"/>
    <property type="project" value="TreeGrafter"/>
</dbReference>
<dbReference type="OrthoDB" id="9790239at2"/>
<dbReference type="eggNOG" id="COG1555">
    <property type="taxonomic scope" value="Bacteria"/>
</dbReference>
<dbReference type="EMBL" id="CP003096">
    <property type="protein sequence ID" value="AER66990.1"/>
    <property type="molecule type" value="Genomic_DNA"/>
</dbReference>
<proteinExistence type="predicted"/>
<dbReference type="HOGENOM" id="CLU_052011_1_2_0"/>
<dbReference type="PANTHER" id="PTHR21180:SF32">
    <property type="entry name" value="ENDONUCLEASE_EXONUCLEASE_PHOSPHATASE FAMILY DOMAIN-CONTAINING PROTEIN 1"/>
    <property type="match status" value="1"/>
</dbReference>
<dbReference type="InterPro" id="IPR019554">
    <property type="entry name" value="Soluble_ligand-bd"/>
</dbReference>
<dbReference type="KEGG" id="tli:Tlie_1259"/>
<dbReference type="STRING" id="580340.Tlie_1259"/>